<feature type="domain" description="Protein kinase" evidence="9">
    <location>
        <begin position="28"/>
        <end position="310"/>
    </location>
</feature>
<dbReference type="RefSeq" id="WP_418891115.1">
    <property type="nucleotide sequence ID" value="NZ_JBEUWX010000002.1"/>
</dbReference>
<keyword evidence="3 10" id="KW-0808">Transferase</keyword>
<feature type="compositionally biased region" description="Basic and acidic residues" evidence="8">
    <location>
        <begin position="458"/>
        <end position="467"/>
    </location>
</feature>
<comment type="similarity">
    <text evidence="1">Belongs to the protein kinase superfamily. NEK Ser/Thr protein kinase family. NIMA subfamily.</text>
</comment>
<dbReference type="PANTHER" id="PTHR43671">
    <property type="entry name" value="SERINE/THREONINE-PROTEIN KINASE NEK"/>
    <property type="match status" value="1"/>
</dbReference>
<dbReference type="EMBL" id="JBEUWX010000002">
    <property type="protein sequence ID" value="MFA9950029.1"/>
    <property type="molecule type" value="Genomic_DNA"/>
</dbReference>
<dbReference type="SUPFAM" id="SSF56112">
    <property type="entry name" value="Protein kinase-like (PK-like)"/>
    <property type="match status" value="1"/>
</dbReference>
<evidence type="ECO:0000256" key="6">
    <source>
        <dbReference type="ARBA" id="ARBA00022840"/>
    </source>
</evidence>
<comment type="caution">
    <text evidence="10">The sequence shown here is derived from an EMBL/GenBank/DDBJ whole genome shotgun (WGS) entry which is preliminary data.</text>
</comment>
<gene>
    <name evidence="10" type="ORF">ABCS64_06820</name>
</gene>
<proteinExistence type="inferred from homology"/>
<evidence type="ECO:0000256" key="8">
    <source>
        <dbReference type="SAM" id="MobiDB-lite"/>
    </source>
</evidence>
<feature type="binding site" evidence="7">
    <location>
        <position position="57"/>
    </location>
    <ligand>
        <name>ATP</name>
        <dbReference type="ChEBI" id="CHEBI:30616"/>
    </ligand>
</feature>
<evidence type="ECO:0000256" key="1">
    <source>
        <dbReference type="ARBA" id="ARBA00010886"/>
    </source>
</evidence>
<dbReference type="PROSITE" id="PS00109">
    <property type="entry name" value="PROTEIN_KINASE_TYR"/>
    <property type="match status" value="1"/>
</dbReference>
<protein>
    <recommendedName>
        <fullName evidence="2">non-specific serine/threonine protein kinase</fullName>
        <ecNumber evidence="2">2.7.11.1</ecNumber>
    </recommendedName>
</protein>
<dbReference type="GO" id="GO:0004674">
    <property type="term" value="F:protein serine/threonine kinase activity"/>
    <property type="evidence" value="ECO:0007669"/>
    <property type="project" value="UniProtKB-EC"/>
</dbReference>
<dbReference type="PANTHER" id="PTHR43671:SF13">
    <property type="entry name" value="SERINE_THREONINE-PROTEIN KINASE NEK2"/>
    <property type="match status" value="1"/>
</dbReference>
<dbReference type="Pfam" id="PF00069">
    <property type="entry name" value="Pkinase"/>
    <property type="match status" value="1"/>
</dbReference>
<feature type="region of interest" description="Disordered" evidence="8">
    <location>
        <begin position="416"/>
        <end position="538"/>
    </location>
</feature>
<dbReference type="Proteomes" id="UP001574673">
    <property type="component" value="Unassembled WGS sequence"/>
</dbReference>
<dbReference type="InterPro" id="IPR008266">
    <property type="entry name" value="Tyr_kinase_AS"/>
</dbReference>
<keyword evidence="5 10" id="KW-0418">Kinase</keyword>
<dbReference type="InterPro" id="IPR017441">
    <property type="entry name" value="Protein_kinase_ATP_BS"/>
</dbReference>
<dbReference type="InterPro" id="IPR011009">
    <property type="entry name" value="Kinase-like_dom_sf"/>
</dbReference>
<evidence type="ECO:0000259" key="9">
    <source>
        <dbReference type="PROSITE" id="PS50011"/>
    </source>
</evidence>
<dbReference type="PROSITE" id="PS50011">
    <property type="entry name" value="PROTEIN_KINASE_DOM"/>
    <property type="match status" value="1"/>
</dbReference>
<evidence type="ECO:0000256" key="3">
    <source>
        <dbReference type="ARBA" id="ARBA00022679"/>
    </source>
</evidence>
<dbReference type="InterPro" id="IPR050660">
    <property type="entry name" value="NEK_Ser/Thr_kinase"/>
</dbReference>
<dbReference type="InterPro" id="IPR000719">
    <property type="entry name" value="Prot_kinase_dom"/>
</dbReference>
<evidence type="ECO:0000256" key="4">
    <source>
        <dbReference type="ARBA" id="ARBA00022741"/>
    </source>
</evidence>
<feature type="compositionally biased region" description="Polar residues" evidence="8">
    <location>
        <begin position="435"/>
        <end position="453"/>
    </location>
</feature>
<keyword evidence="6 7" id="KW-0067">ATP-binding</keyword>
<dbReference type="InterPro" id="IPR013229">
    <property type="entry name" value="PEGA"/>
</dbReference>
<evidence type="ECO:0000256" key="7">
    <source>
        <dbReference type="PROSITE-ProRule" id="PRU10141"/>
    </source>
</evidence>
<keyword evidence="4 7" id="KW-0547">Nucleotide-binding</keyword>
<organism evidence="10 11">
    <name type="scientific">Dentiradicibacter hellwigii</name>
    <dbReference type="NCBI Taxonomy" id="3149053"/>
    <lineage>
        <taxon>Bacteria</taxon>
        <taxon>Pseudomonadati</taxon>
        <taxon>Pseudomonadota</taxon>
        <taxon>Betaproteobacteria</taxon>
        <taxon>Rhodocyclales</taxon>
        <taxon>Rhodocyclaceae</taxon>
        <taxon>Dentiradicibacter</taxon>
    </lineage>
</organism>
<name>A0ABV4UEF4_9RHOO</name>
<evidence type="ECO:0000256" key="2">
    <source>
        <dbReference type="ARBA" id="ARBA00012513"/>
    </source>
</evidence>
<feature type="compositionally biased region" description="Basic and acidic residues" evidence="8">
    <location>
        <begin position="511"/>
        <end position="530"/>
    </location>
</feature>
<dbReference type="CDD" id="cd14014">
    <property type="entry name" value="STKc_PknB_like"/>
    <property type="match status" value="1"/>
</dbReference>
<dbReference type="Gene3D" id="1.10.510.10">
    <property type="entry name" value="Transferase(Phosphotransferase) domain 1"/>
    <property type="match status" value="1"/>
</dbReference>
<evidence type="ECO:0000313" key="11">
    <source>
        <dbReference type="Proteomes" id="UP001574673"/>
    </source>
</evidence>
<evidence type="ECO:0000256" key="5">
    <source>
        <dbReference type="ARBA" id="ARBA00022777"/>
    </source>
</evidence>
<evidence type="ECO:0000313" key="10">
    <source>
        <dbReference type="EMBL" id="MFA9950029.1"/>
    </source>
</evidence>
<accession>A0ABV4UEF4</accession>
<sequence length="607" mass="66000">MASPQESVGTYIPVPANSLPIGTHLYEYEIQAVLGDGGFGIVYLAKDTALGRDVAIKEFLPISHAVRVQENKVQPRGPEHEVLFEKGLQSFIAEARILAQFRNPHLVEVLRFWKSNGTAYIVMPYYQGKTLRELIQKGYRVTSQAELFNIIMPLLDGLSQVHKVGCYHRDISPDNIIILSSGSPLLLDFGAARHEIINQTEYSTVILKPGFAPIEQYGGKETAQQQGAWTDIYALCAVAYQLITGVAPPASVARIMRDPLVSLSNQSDRLPLPQGILSAIDAGLQIQPENRPQSIEAFRNLLEKPQAPILATTEKDRMYQQNLSADIAVAAPTSELTAPVAEVVHHPADTPTESIPQQSKPLMPGKLWPAVPAAMVLGVIGYIFLTPFSGTKPSPNVEISGKETSDFKVASVIEKKDQPEEPATLPDKPPHKTNQDTTRTEATGAQNVSTLSPSASKAEAEAEKSFVESDVPVVIANERSNRQPDSAMQEDKPPKSKSALSLSRSTAEETVTEKSDKKANKPEPVRKEDTSPATGKIVVEAKPWGDVYVNGEMVGTAPPRVTLDAPAGDSVVEIRNDSATAYSRTVNVRAGRTVRVSHDFTQKNDAE</sequence>
<dbReference type="EC" id="2.7.11.1" evidence="2"/>
<dbReference type="PROSITE" id="PS00107">
    <property type="entry name" value="PROTEIN_KINASE_ATP"/>
    <property type="match status" value="1"/>
</dbReference>
<keyword evidence="11" id="KW-1185">Reference proteome</keyword>
<reference evidence="11" key="1">
    <citation type="submission" date="2024-06" db="EMBL/GenBank/DDBJ databases">
        <title>Radixoralia hellwigii gen. nov., sp nov., isolated from a root canal in the human oral cavity.</title>
        <authorList>
            <person name="Bartsch S."/>
            <person name="Wittmer A."/>
            <person name="Schulz A.-K."/>
            <person name="Neumann-Schaal M."/>
            <person name="Wolf J."/>
            <person name="Gronow S."/>
            <person name="Tennert C."/>
            <person name="Haecker G."/>
            <person name="Cieplik F."/>
            <person name="Al-Ahmad A."/>
        </authorList>
    </citation>
    <scope>NUCLEOTIDE SEQUENCE [LARGE SCALE GENOMIC DNA]</scope>
    <source>
        <strain evidence="11">Wk13</strain>
    </source>
</reference>
<feature type="compositionally biased region" description="Low complexity" evidence="8">
    <location>
        <begin position="496"/>
        <end position="505"/>
    </location>
</feature>
<dbReference type="Pfam" id="PF08308">
    <property type="entry name" value="PEGA"/>
    <property type="match status" value="1"/>
</dbReference>